<keyword evidence="2" id="KW-1185">Reference proteome</keyword>
<sequence>MAALTQIKAAEVCRLRNELENILCVLSENMSLLNNSILNGSNRGKKDSERVEIEEEKRRLEHIQTYATCKNMLSRIEELVKQREELRKNANTPLILSRARLDGLRSKQDFLENQLETLKSREEYLESLKQRVRKAAHFSTDFERRFMEKKSQLACVKTYLNSLSSDTSSLKLSALGRFGSALNSMNRLSALLNELQTQSGGQSINLGAFAALEICRLTHIPRLGSRDPPYLYKEICKRFNSDPFVTPVEKVLERIHQIIVDGDSIDLVNNELDAALGSMKELRNVLRPSLEKSRVEEKDVCVMMATALKKVAFHCAKVSEKQKRLEELWKYWSEGFNNSINEEEFSTFINANPDLLAGSDLPKLIESPNGVEGSAQEQQEEAILKQF</sequence>
<dbReference type="AlphaFoldDB" id="A0A915EW87"/>
<evidence type="ECO:0000313" key="3">
    <source>
        <dbReference type="WBParaSite" id="maker-E.canG7_contigs_1714-snap-gene-0.8-mRNA-1"/>
    </source>
</evidence>
<proteinExistence type="predicted"/>
<dbReference type="WBParaSite" id="maker-E.canG7_contigs_1714-snap-gene-0.8-mRNA-1">
    <property type="protein sequence ID" value="maker-E.canG7_contigs_1714-snap-gene-0.8-mRNA-1"/>
    <property type="gene ID" value="EcG7_07251"/>
</dbReference>
<dbReference type="Proteomes" id="UP000887562">
    <property type="component" value="Unplaced"/>
</dbReference>
<organism evidence="2 3">
    <name type="scientific">Echinococcus canadensis</name>
    <dbReference type="NCBI Taxonomy" id="519352"/>
    <lineage>
        <taxon>Eukaryota</taxon>
        <taxon>Metazoa</taxon>
        <taxon>Spiralia</taxon>
        <taxon>Lophotrochozoa</taxon>
        <taxon>Platyhelminthes</taxon>
        <taxon>Cestoda</taxon>
        <taxon>Eucestoda</taxon>
        <taxon>Cyclophyllidea</taxon>
        <taxon>Taeniidae</taxon>
        <taxon>Echinococcus</taxon>
        <taxon>Echinococcus canadensis group</taxon>
    </lineage>
</organism>
<accession>A0A915EW87</accession>
<reference evidence="3" key="1">
    <citation type="submission" date="2022-11" db="UniProtKB">
        <authorList>
            <consortium name="WormBaseParasite"/>
        </authorList>
    </citation>
    <scope>IDENTIFICATION</scope>
</reference>
<protein>
    <submittedName>
        <fullName evidence="3">Uncharacterized protein</fullName>
    </submittedName>
</protein>
<evidence type="ECO:0000256" key="1">
    <source>
        <dbReference type="SAM" id="Coils"/>
    </source>
</evidence>
<evidence type="ECO:0000313" key="2">
    <source>
        <dbReference type="Proteomes" id="UP000887562"/>
    </source>
</evidence>
<feature type="coiled-coil region" evidence="1">
    <location>
        <begin position="69"/>
        <end position="131"/>
    </location>
</feature>
<keyword evidence="1" id="KW-0175">Coiled coil</keyword>
<name>A0A915EW87_9CEST</name>